<organism evidence="4 5">
    <name type="scientific">Lettuce secovirus 1</name>
    <dbReference type="NCBI Taxonomy" id="2035396"/>
    <lineage>
        <taxon>Viruses</taxon>
        <taxon>Riboviria</taxon>
        <taxon>Orthornavirae</taxon>
        <taxon>Pisuviricota</taxon>
        <taxon>Pisoniviricetes</taxon>
        <taxon>Picornavirales</taxon>
        <taxon>Secoviridae</taxon>
        <taxon>Sadwavirus</taxon>
        <taxon>Stramovirus</taxon>
        <taxon>Sadwavirus lactucae</taxon>
    </lineage>
</organism>
<protein>
    <submittedName>
        <fullName evidence="4">Polyprotein</fullName>
    </submittedName>
</protein>
<sequence length="1740" mass="195526">MWIYLLYALIFAVVWDSCEYIYKSRWGRWNRVKLWCHYSRLRSELRWCYATHKYFYDQYSQGKRPPFLSCYTPCYDFIFDIIPTITSFVKMSSRDVQNVYAEASKAFSGSCSDIARAIEASQSRVRVKEDEAESAINRLLKKNNVYTSASTLSKLVTRKVPPSVIGHFDTKFVPAKPTSLGRDPTISNIPLTGFVSKFLDKVDKHKDNRRSNVLVRGVDGQIQRTVIPRSVSALIRLDVLSIRSESLVPQSNAGITLTLAVDGRAKEPVDGILGGLLAFNKDSKISTAMCFPDWSLSTQESNLDSCVQLWSVSQGFDLKHGHAAHNNYAMLGEVTTQSGATSMLGPIKQQLQDFRKETIAHGALPIHPFSARDNKVDEVVINWDSATTALEFDGATNGQSNWRPSSSGGSKSIRFGDLKTLRLANNDVEDFLAPELGDPPEDDDPFERRRRPPFIQQQGELDFIDREDTFELPDTAERLVTESCLLMKTFKVDPVSTTHTNIGHVAIFDDDGFMAASHTLLPSIRAAAIIVPLLEVRFRYSLPAAFSCPIVASWDETKTMDSNSPIEHYFQLPHIIINSSSGSTKNTLTIDAHGYTGCFNLTMRSASDIGNVQIACLAHDFKDLLGSARLICEVWLMPGTIISKGYIPHAIHQKPGTHVRLSDTMYVGDFKASTFVGAIQMDGNTKDTEYSILSILPGVGSISADRSVTYPSPLSSLCSLWAFWEGVVKLRYEVTSRSSVAGQVSVYAIPSNYFLPDLTRSACNQFTRCVISFDGSTTGELELSAASWLGGFSTLGNAISGKRDSDSNVLNLAIFIDAPPSCIAGYSSDVTIFFTLAGFRNLKLFERISPQTMRAPEPNKTLIAKGGWADRVKLGSQQQAQEQTFGIQPCSFYRFYTLQNVKQDKETTWILPFSIAEPLLSDWKNCKVYTHETVPKDEKNMRVVIDTTNPLRTLVQGFSYYDASLVANINVSSTKKKAGALTAGIINSNYFTRSIGANTRDGEIIAGGLINTVVLTPGFNARLSQPRREHIRSSCTPNLTNPVRAHLDVPSYICIIVPSNSDITEIEVGFDLVHGVSLYGQGVPNSVKAAKGKSYRSHIVGGFASSPCLPYGWWDDNERLGITAISWDDYVSNKARILHTKNTEAQYFGEDVYRAYQVYKFGSTAQKGHSCSFQRPSFKRQCGYSINLQAWIGDSRLSMFEFIWLFNDNYPLGILTTYLTDGVECGWDLNFKWNKEFDRQYDSNVLHFSYCTDNEGFLSVYVDGKLAGKSCKRGIVNHMIAGWEYQFERSHYVFKHEQMWPFNFQPSGGIRNWLQDGTLCHASLIDVWPTHYQTTTFQQRGSKLLGAGDSLPFASGKSLEDDNTFRHFNQRRFNSKVNSAGESHQPRTPQQPSVSIQCESSDSFTPLNNIVTKQPERTIGTGSVEFNVDSDPDSEPTERHRTSTQRSMSRQNRPCLPFVSLLTDNIIVEPLFNSNFNGIIRIKGYSADHHRHNLFLLWAQGERRLLQCGEMLFFIDDTPGTSKPEPKPTPLYNWASQRYAEECTEMGYIPVKMPKSDRTLNIWDNPLPFDPEQQCCFQPGNWLIINEEPKFQFDFEEFICIKCGGRRIGFGAFETKCLQCPESYNEIFQPILLESHSDPGVCIVSGVGFESDSDGFEWPSYVNRPGIDERYGEAIIISEEVISNLGVDPETGFYTRQPQKPKTSSRSRRRKKKSHGHFMQSKLSYTLGYHDDEWDWDRTV</sequence>
<feature type="region of interest" description="Disordered" evidence="3">
    <location>
        <begin position="431"/>
        <end position="452"/>
    </location>
</feature>
<accession>A0A289Z3L3</accession>
<reference evidence="4" key="1">
    <citation type="submission" date="2016-09" db="EMBL/GenBank/DDBJ databases">
        <title>A novel virus of the family Secoviridae detected in UK lettuce.</title>
        <authorList>
            <person name="Micali G."/>
            <person name="Fox A."/>
            <person name="Hany U."/>
            <person name="Skelton A."/>
            <person name="Jackson L."/>
            <person name="Buxton-Kirk A."/>
            <person name="Burns C."/>
            <person name="Wright K."/>
            <person name="Adams I.P."/>
        </authorList>
    </citation>
    <scope>NUCLEOTIDE SEQUENCE</scope>
    <source>
        <strain evidence="4">LSV-1</strain>
    </source>
</reference>
<feature type="region of interest" description="Disordered" evidence="3">
    <location>
        <begin position="1412"/>
        <end position="1450"/>
    </location>
</feature>
<keyword evidence="5" id="KW-1185">Reference proteome</keyword>
<dbReference type="RefSeq" id="YP_010840493.1">
    <property type="nucleotide sequence ID" value="NC_078767.1"/>
</dbReference>
<evidence type="ECO:0000256" key="3">
    <source>
        <dbReference type="SAM" id="MobiDB-lite"/>
    </source>
</evidence>
<comment type="subcellular location">
    <subcellularLocation>
        <location evidence="1">Virion</location>
    </subcellularLocation>
</comment>
<dbReference type="InterPro" id="IPR029053">
    <property type="entry name" value="Viral_coat"/>
</dbReference>
<dbReference type="Gene3D" id="2.60.120.20">
    <property type="match status" value="1"/>
</dbReference>
<feature type="compositionally biased region" description="Basic residues" evidence="3">
    <location>
        <begin position="1703"/>
        <end position="1716"/>
    </location>
</feature>
<dbReference type="Proteomes" id="UP001055184">
    <property type="component" value="Genome"/>
</dbReference>
<dbReference type="KEGG" id="vg:80551704"/>
<evidence type="ECO:0000313" key="5">
    <source>
        <dbReference type="Proteomes" id="UP001055184"/>
    </source>
</evidence>
<proteinExistence type="predicted"/>
<dbReference type="GO" id="GO:0044423">
    <property type="term" value="C:virion component"/>
    <property type="evidence" value="ECO:0007669"/>
    <property type="project" value="UniProtKB-KW"/>
</dbReference>
<evidence type="ECO:0000313" key="4">
    <source>
        <dbReference type="EMBL" id="ATA66954.1"/>
    </source>
</evidence>
<feature type="region of interest" description="Disordered" evidence="3">
    <location>
        <begin position="1377"/>
        <end position="1399"/>
    </location>
</feature>
<evidence type="ECO:0000256" key="1">
    <source>
        <dbReference type="ARBA" id="ARBA00004328"/>
    </source>
</evidence>
<name>A0A289Z3L3_9SECO</name>
<dbReference type="EMBL" id="KX925438">
    <property type="protein sequence ID" value="ATA66954.1"/>
    <property type="molecule type" value="Genomic_RNA"/>
</dbReference>
<evidence type="ECO:0000256" key="2">
    <source>
        <dbReference type="ARBA" id="ARBA00022844"/>
    </source>
</evidence>
<feature type="region of interest" description="Disordered" evidence="3">
    <location>
        <begin position="1692"/>
        <end position="1718"/>
    </location>
</feature>
<dbReference type="GeneID" id="80551704"/>
<keyword evidence="2" id="KW-0946">Virion</keyword>
<feature type="compositionally biased region" description="Acidic residues" evidence="3">
    <location>
        <begin position="431"/>
        <end position="445"/>
    </location>
</feature>